<evidence type="ECO:0000256" key="5">
    <source>
        <dbReference type="ARBA" id="ARBA00022771"/>
    </source>
</evidence>
<evidence type="ECO:0000256" key="1">
    <source>
        <dbReference type="ARBA" id="ARBA00004123"/>
    </source>
</evidence>
<name>A0ABQ8XYU9_9EUKA</name>
<evidence type="ECO:0000256" key="3">
    <source>
        <dbReference type="ARBA" id="ARBA00022705"/>
    </source>
</evidence>
<organism evidence="15 16">
    <name type="scientific">Anaeramoeba flamelloides</name>
    <dbReference type="NCBI Taxonomy" id="1746091"/>
    <lineage>
        <taxon>Eukaryota</taxon>
        <taxon>Metamonada</taxon>
        <taxon>Anaeramoebidae</taxon>
        <taxon>Anaeramoeba</taxon>
    </lineage>
</organism>
<dbReference type="InterPro" id="IPR003871">
    <property type="entry name" value="RFA1B/D_OB_1st"/>
</dbReference>
<evidence type="ECO:0000256" key="2">
    <source>
        <dbReference type="ARBA" id="ARBA00005690"/>
    </source>
</evidence>
<dbReference type="EMBL" id="JAOAOG010000239">
    <property type="protein sequence ID" value="KAJ6237525.1"/>
    <property type="molecule type" value="Genomic_DNA"/>
</dbReference>
<evidence type="ECO:0000256" key="4">
    <source>
        <dbReference type="ARBA" id="ARBA00022723"/>
    </source>
</evidence>
<dbReference type="Pfam" id="PF08646">
    <property type="entry name" value="Rep_fac-A_C"/>
    <property type="match status" value="1"/>
</dbReference>
<keyword evidence="4 9" id="KW-0479">Metal-binding</keyword>
<dbReference type="PANTHER" id="PTHR47165">
    <property type="entry name" value="OS03G0429900 PROTEIN"/>
    <property type="match status" value="1"/>
</dbReference>
<keyword evidence="8 9" id="KW-0539">Nucleus</keyword>
<comment type="subcellular location">
    <subcellularLocation>
        <location evidence="1 9">Nucleus</location>
    </subcellularLocation>
</comment>
<keyword evidence="5 9" id="KW-0863">Zinc-finger</keyword>
<evidence type="ECO:0000259" key="13">
    <source>
        <dbReference type="Pfam" id="PF08646"/>
    </source>
</evidence>
<sequence length="598" mass="68706">MTSQLTDGSIPKIFKNEECVHPILQVTDLEETHSKNKDEETVRYRLKLSDGKFYLLATLNRQLNEMVINEEIKNFSFIKLLNYQKTVIKNTDFLLVSNLESVSTETAKIGEPTQFTNETEENEIEIEKEQEQEQEQEQETGKEQEQTTFKTQPLETGITLLRNLNTYNKNWKIKVRVTNKTEPKIYNKNGKQGQVMYVTLVDSNGDEMRATMFNDNVTKFNKVLQVSKCYYISGGMLKPADRRFSSIQSDYEINFNNYTTITLCTNTSDLPKEAYHYKKLSEIEKTQNGMKIDVLGIIAEVGELIEVKSRTGMQLKKRECILADQYMRISCNFWGEIAEKNTFPDNPVIILKGANVGEYLNKKNISASSSVRIILDPEINEAQEIRDWWYRGGGKKNQEQLGKTIGKSFSSNTNWIENDRDPLSNILNLNLGGGEKADYITSKVTITHILHDENNPVCYPSCTFENCTKKVTLQGSHWVGEKCNHRVQKPNYRYNPKIRLSDSSSSIYATAFNQICEDILGAKAEHIETLKQQGRNDEFNEIFNKAVPLEGLARIRITESEYEGKTFKRSILSSFKPITDYVLESKKLIQQINKISEN</sequence>
<feature type="domain" description="Replication factor-A protein 1 N-terminal" evidence="12">
    <location>
        <begin position="5"/>
        <end position="102"/>
    </location>
</feature>
<dbReference type="NCBIfam" id="TIGR00617">
    <property type="entry name" value="rpa1"/>
    <property type="match status" value="1"/>
</dbReference>
<comment type="caution">
    <text evidence="15">The sequence shown here is derived from an EMBL/GenBank/DDBJ whole genome shotgun (WGS) entry which is preliminary data.</text>
</comment>
<comment type="similarity">
    <text evidence="2 9">Belongs to the replication factor A protein 1 family.</text>
</comment>
<keyword evidence="7 9" id="KW-0238">DNA-binding</keyword>
<dbReference type="InterPro" id="IPR012340">
    <property type="entry name" value="NA-bd_OB-fold"/>
</dbReference>
<feature type="region of interest" description="Disordered" evidence="10">
    <location>
        <begin position="110"/>
        <end position="149"/>
    </location>
</feature>
<protein>
    <recommendedName>
        <fullName evidence="9">Replication protein A subunit</fullName>
    </recommendedName>
</protein>
<evidence type="ECO:0000259" key="11">
    <source>
        <dbReference type="Pfam" id="PF02721"/>
    </source>
</evidence>
<evidence type="ECO:0000256" key="7">
    <source>
        <dbReference type="ARBA" id="ARBA00023125"/>
    </source>
</evidence>
<evidence type="ECO:0000313" key="16">
    <source>
        <dbReference type="Proteomes" id="UP001150062"/>
    </source>
</evidence>
<feature type="domain" description="Replication protein A OB" evidence="14">
    <location>
        <begin position="280"/>
        <end position="374"/>
    </location>
</feature>
<evidence type="ECO:0000256" key="10">
    <source>
        <dbReference type="SAM" id="MobiDB-lite"/>
    </source>
</evidence>
<evidence type="ECO:0000259" key="12">
    <source>
        <dbReference type="Pfam" id="PF04057"/>
    </source>
</evidence>
<gene>
    <name evidence="15" type="ORF">M0813_27087</name>
</gene>
<proteinExistence type="inferred from homology"/>
<evidence type="ECO:0000256" key="8">
    <source>
        <dbReference type="ARBA" id="ARBA00023242"/>
    </source>
</evidence>
<evidence type="ECO:0000313" key="15">
    <source>
        <dbReference type="EMBL" id="KAJ6237525.1"/>
    </source>
</evidence>
<keyword evidence="16" id="KW-1185">Reference proteome</keyword>
<evidence type="ECO:0000256" key="6">
    <source>
        <dbReference type="ARBA" id="ARBA00022833"/>
    </source>
</evidence>
<dbReference type="Pfam" id="PF16900">
    <property type="entry name" value="REPA_OB_2"/>
    <property type="match status" value="1"/>
</dbReference>
<dbReference type="CDD" id="cd04476">
    <property type="entry name" value="RPA1_DBD_C"/>
    <property type="match status" value="1"/>
</dbReference>
<dbReference type="InterPro" id="IPR013955">
    <property type="entry name" value="Rep_factor-A_C"/>
</dbReference>
<dbReference type="PANTHER" id="PTHR47165:SF4">
    <property type="entry name" value="OS03G0429900 PROTEIN"/>
    <property type="match status" value="1"/>
</dbReference>
<dbReference type="Pfam" id="PF02721">
    <property type="entry name" value="DUF223"/>
    <property type="match status" value="1"/>
</dbReference>
<dbReference type="SUPFAM" id="SSF50249">
    <property type="entry name" value="Nucleic acid-binding proteins"/>
    <property type="match status" value="4"/>
</dbReference>
<dbReference type="CDD" id="cd04475">
    <property type="entry name" value="RPA1_DBD_B"/>
    <property type="match status" value="1"/>
</dbReference>
<feature type="domain" description="Replication protein A 70 kDa DNA-binding subunit B/D first OB fold" evidence="11">
    <location>
        <begin position="159"/>
        <end position="264"/>
    </location>
</feature>
<dbReference type="Proteomes" id="UP001150062">
    <property type="component" value="Unassembled WGS sequence"/>
</dbReference>
<dbReference type="InterPro" id="IPR004591">
    <property type="entry name" value="Rfa1"/>
</dbReference>
<dbReference type="InterPro" id="IPR047192">
    <property type="entry name" value="Euk_RPA1_DBD_C"/>
</dbReference>
<dbReference type="CDD" id="cd04474">
    <property type="entry name" value="RPA1_DBD_A"/>
    <property type="match status" value="1"/>
</dbReference>
<evidence type="ECO:0000259" key="14">
    <source>
        <dbReference type="Pfam" id="PF16900"/>
    </source>
</evidence>
<dbReference type="InterPro" id="IPR031657">
    <property type="entry name" value="REPA_OB_2"/>
</dbReference>
<dbReference type="Gene3D" id="2.40.50.140">
    <property type="entry name" value="Nucleic acid-binding proteins"/>
    <property type="match status" value="4"/>
</dbReference>
<dbReference type="GO" id="GO:0003677">
    <property type="term" value="F:DNA binding"/>
    <property type="evidence" value="ECO:0007669"/>
    <property type="project" value="UniProtKB-KW"/>
</dbReference>
<reference evidence="15" key="1">
    <citation type="submission" date="2022-08" db="EMBL/GenBank/DDBJ databases">
        <title>Novel sulfate-reducing endosymbionts in the free-living metamonad Anaeramoeba.</title>
        <authorList>
            <person name="Jerlstrom-Hultqvist J."/>
            <person name="Cepicka I."/>
            <person name="Gallot-Lavallee L."/>
            <person name="Salas-Leiva D."/>
            <person name="Curtis B.A."/>
            <person name="Zahonova K."/>
            <person name="Pipaliya S."/>
            <person name="Dacks J."/>
            <person name="Roger A.J."/>
        </authorList>
    </citation>
    <scope>NUCLEOTIDE SEQUENCE</scope>
    <source>
        <strain evidence="15">Schooner1</strain>
    </source>
</reference>
<accession>A0ABQ8XYU9</accession>
<dbReference type="Pfam" id="PF04057">
    <property type="entry name" value="Rep-A_N"/>
    <property type="match status" value="1"/>
</dbReference>
<keyword evidence="3 9" id="KW-0235">DNA replication</keyword>
<evidence type="ECO:0000256" key="9">
    <source>
        <dbReference type="RuleBase" id="RU364130"/>
    </source>
</evidence>
<feature type="domain" description="Replication factor A C-terminal" evidence="13">
    <location>
        <begin position="439"/>
        <end position="587"/>
    </location>
</feature>
<dbReference type="InterPro" id="IPR007199">
    <property type="entry name" value="Rep_factor-A_N"/>
</dbReference>
<keyword evidence="6 9" id="KW-0862">Zinc</keyword>